<dbReference type="InterPro" id="IPR033705">
    <property type="entry name" value="Anticodon_Ia_Val"/>
</dbReference>
<evidence type="ECO:0000256" key="7">
    <source>
        <dbReference type="ARBA" id="ARBA00047552"/>
    </source>
</evidence>
<comment type="caution">
    <text evidence="11">The sequence shown here is derived from an EMBL/GenBank/DDBJ whole genome shotgun (WGS) entry which is preliminary data.</text>
</comment>
<dbReference type="SUPFAM" id="SSF52374">
    <property type="entry name" value="Nucleotidylyl transferase"/>
    <property type="match status" value="1"/>
</dbReference>
<dbReference type="InterPro" id="IPR002303">
    <property type="entry name" value="Valyl-tRNA_ligase"/>
</dbReference>
<dbReference type="Gene3D" id="3.90.740.10">
    <property type="entry name" value="Valyl/Leucyl/Isoleucyl-tRNA synthetase, editing domain"/>
    <property type="match status" value="1"/>
</dbReference>
<evidence type="ECO:0000256" key="3">
    <source>
        <dbReference type="ARBA" id="ARBA00022741"/>
    </source>
</evidence>
<evidence type="ECO:0000259" key="9">
    <source>
        <dbReference type="Pfam" id="PF00133"/>
    </source>
</evidence>
<dbReference type="GO" id="GO:0006438">
    <property type="term" value="P:valyl-tRNA aminoacylation"/>
    <property type="evidence" value="ECO:0007669"/>
    <property type="project" value="UniProtKB-UniRule"/>
</dbReference>
<dbReference type="AlphaFoldDB" id="A0A1F8AV27"/>
<dbReference type="PRINTS" id="PR00986">
    <property type="entry name" value="TRNASYNTHVAL"/>
</dbReference>
<dbReference type="GO" id="GO:0004832">
    <property type="term" value="F:valine-tRNA ligase activity"/>
    <property type="evidence" value="ECO:0007669"/>
    <property type="project" value="UniProtKB-UniRule"/>
</dbReference>
<keyword evidence="2 11" id="KW-0436">Ligase</keyword>
<evidence type="ECO:0000256" key="1">
    <source>
        <dbReference type="ARBA" id="ARBA00013169"/>
    </source>
</evidence>
<evidence type="ECO:0000313" key="11">
    <source>
        <dbReference type="EMBL" id="OGM55108.1"/>
    </source>
</evidence>
<evidence type="ECO:0000256" key="5">
    <source>
        <dbReference type="ARBA" id="ARBA00022917"/>
    </source>
</evidence>
<dbReference type="EC" id="6.1.1.9" evidence="1 8"/>
<dbReference type="InterPro" id="IPR009008">
    <property type="entry name" value="Val/Leu/Ile-tRNA-synth_edit"/>
</dbReference>
<reference evidence="11 12" key="1">
    <citation type="journal article" date="2016" name="Nat. Commun.">
        <title>Thousands of microbial genomes shed light on interconnected biogeochemical processes in an aquifer system.</title>
        <authorList>
            <person name="Anantharaman K."/>
            <person name="Brown C.T."/>
            <person name="Hug L.A."/>
            <person name="Sharon I."/>
            <person name="Castelle C.J."/>
            <person name="Probst A.J."/>
            <person name="Thomas B.C."/>
            <person name="Singh A."/>
            <person name="Wilkins M.J."/>
            <person name="Karaoz U."/>
            <person name="Brodie E.L."/>
            <person name="Williams K.H."/>
            <person name="Hubbard S.S."/>
            <person name="Banfield J.F."/>
        </authorList>
    </citation>
    <scope>NUCLEOTIDE SEQUENCE [LARGE SCALE GENOMIC DNA]</scope>
</reference>
<dbReference type="EMBL" id="MGGW01000005">
    <property type="protein sequence ID" value="OGM55108.1"/>
    <property type="molecule type" value="Genomic_DNA"/>
</dbReference>
<gene>
    <name evidence="11" type="ORF">A3E44_04275</name>
</gene>
<dbReference type="InterPro" id="IPR009080">
    <property type="entry name" value="tRNAsynth_Ia_anticodon-bd"/>
</dbReference>
<dbReference type="GO" id="GO:0005524">
    <property type="term" value="F:ATP binding"/>
    <property type="evidence" value="ECO:0007669"/>
    <property type="project" value="UniProtKB-KW"/>
</dbReference>
<keyword evidence="6" id="KW-0030">Aminoacyl-tRNA synthetase</keyword>
<dbReference type="NCBIfam" id="TIGR00422">
    <property type="entry name" value="valS"/>
    <property type="match status" value="1"/>
</dbReference>
<keyword evidence="4" id="KW-0067">ATP-binding</keyword>
<keyword evidence="3" id="KW-0547">Nucleotide-binding</keyword>
<feature type="domain" description="Methionyl/Valyl/Leucyl/Isoleucyl-tRNA synthetase anticodon-binding" evidence="10">
    <location>
        <begin position="649"/>
        <end position="750"/>
    </location>
</feature>
<evidence type="ECO:0000259" key="10">
    <source>
        <dbReference type="Pfam" id="PF08264"/>
    </source>
</evidence>
<sequence>MDKIYDHKKYEEKIYKLWEKSGAFTPKVDNNKKPYTIILPLPNASGKMHTGNVLMIAIEDLLIRWKRMQGFSALWIPGTDHAGIETQVTFERHLKETGKSRFDFDRQTLYKMIWGFVQENKHLIESQIRSMGASVDWTRYKFSLDPDIVDTVLTTFEKLHADGLVYKDDYMVNYCPGCGTTFADLEVVHKERKDPLYYVRYPLVNKGKSEPDYIVVATVRPEPIFVDTHLAVNPKDKKNNWLVGKKVKNPLTGKDMEIIADDFVDPKFGTGIVKMTPAHDKVDLEVAKKHSLPINKALDLNGKVLPEGGKLTGLNVVQARKMAVKILGDKGLLEKVDRNYSHSVAVCYKVGHDIEPTILPNWFVKVATLKKPAHDAVKRGKVRIFPKWQEIKYHRWMESMLDWPVSRQAVWGIRIPVWYNLKQNPKIALSFINKKGKTVSGPVDELTKKYSLAEIEKGLQTLIAPHDAQYRISKKSPGKGYLQETDTFDTWFSSGQWPLVTLGYPASADFKNFYPTDVLETAWEILRLWVSRMIMFGIYLTGKSPFKDVYLHGVVRALDGKKMSKSLGNVINPDDYQTEFGTDALRMGLVIGNANGHDFNFPRDKVTSAKNFANKIWNMGRFMKFMFEKCETKVPFYSPDLTSNLKKEDKIIIKKLNTLVNKTDSSLEKYRFADAADAIYHFMWHELADKYIETMKNRADKDIALSVLRHIYLNCLKLLHPFMPFVTEAIWQELKPLRKKKGLLITSLWPRS</sequence>
<dbReference type="CDD" id="cd07962">
    <property type="entry name" value="Anticodon_Ia_Val"/>
    <property type="match status" value="1"/>
</dbReference>
<protein>
    <recommendedName>
        <fullName evidence="1 8">Valine--tRNA ligase</fullName>
        <ecNumber evidence="1 8">6.1.1.9</ecNumber>
    </recommendedName>
</protein>
<comment type="catalytic activity">
    <reaction evidence="7">
        <text>tRNA(Val) + L-valine + ATP = L-valyl-tRNA(Val) + AMP + diphosphate</text>
        <dbReference type="Rhea" id="RHEA:10704"/>
        <dbReference type="Rhea" id="RHEA-COMP:9672"/>
        <dbReference type="Rhea" id="RHEA-COMP:9708"/>
        <dbReference type="ChEBI" id="CHEBI:30616"/>
        <dbReference type="ChEBI" id="CHEBI:33019"/>
        <dbReference type="ChEBI" id="CHEBI:57762"/>
        <dbReference type="ChEBI" id="CHEBI:78442"/>
        <dbReference type="ChEBI" id="CHEBI:78537"/>
        <dbReference type="ChEBI" id="CHEBI:456215"/>
        <dbReference type="EC" id="6.1.1.9"/>
    </reaction>
</comment>
<organism evidence="11 12">
    <name type="scientific">Candidatus Woesebacteria bacterium RIFCSPHIGHO2_12_FULL_41_24</name>
    <dbReference type="NCBI Taxonomy" id="1802510"/>
    <lineage>
        <taxon>Bacteria</taxon>
        <taxon>Candidatus Woeseibacteriota</taxon>
    </lineage>
</organism>
<feature type="domain" description="Aminoacyl-tRNA synthetase class Ia" evidence="9">
    <location>
        <begin position="13"/>
        <end position="600"/>
    </location>
</feature>
<dbReference type="Gene3D" id="3.40.50.620">
    <property type="entry name" value="HUPs"/>
    <property type="match status" value="2"/>
</dbReference>
<dbReference type="Gene3D" id="1.10.730.10">
    <property type="entry name" value="Isoleucyl-tRNA Synthetase, Domain 1"/>
    <property type="match status" value="1"/>
</dbReference>
<evidence type="ECO:0000313" key="12">
    <source>
        <dbReference type="Proteomes" id="UP000178603"/>
    </source>
</evidence>
<dbReference type="InterPro" id="IPR014729">
    <property type="entry name" value="Rossmann-like_a/b/a_fold"/>
</dbReference>
<proteinExistence type="predicted"/>
<evidence type="ECO:0000256" key="6">
    <source>
        <dbReference type="ARBA" id="ARBA00023146"/>
    </source>
</evidence>
<dbReference type="InterPro" id="IPR013155">
    <property type="entry name" value="M/V/L/I-tRNA-synth_anticd-bd"/>
</dbReference>
<accession>A0A1F8AV27</accession>
<dbReference type="Pfam" id="PF00133">
    <property type="entry name" value="tRNA-synt_1"/>
    <property type="match status" value="1"/>
</dbReference>
<dbReference type="GO" id="GO:0005829">
    <property type="term" value="C:cytosol"/>
    <property type="evidence" value="ECO:0007669"/>
    <property type="project" value="TreeGrafter"/>
</dbReference>
<dbReference type="PANTHER" id="PTHR11946">
    <property type="entry name" value="VALYL-TRNA SYNTHETASES"/>
    <property type="match status" value="1"/>
</dbReference>
<dbReference type="PANTHER" id="PTHR11946:SF93">
    <property type="entry name" value="VALINE--TRNA LIGASE, CHLOROPLASTIC_MITOCHONDRIAL 2"/>
    <property type="match status" value="1"/>
</dbReference>
<dbReference type="SUPFAM" id="SSF50677">
    <property type="entry name" value="ValRS/IleRS/LeuRS editing domain"/>
    <property type="match status" value="1"/>
</dbReference>
<dbReference type="Proteomes" id="UP000178603">
    <property type="component" value="Unassembled WGS sequence"/>
</dbReference>
<keyword evidence="5" id="KW-0648">Protein biosynthesis</keyword>
<evidence type="ECO:0000256" key="4">
    <source>
        <dbReference type="ARBA" id="ARBA00022840"/>
    </source>
</evidence>
<dbReference type="GO" id="GO:0002161">
    <property type="term" value="F:aminoacyl-tRNA deacylase activity"/>
    <property type="evidence" value="ECO:0007669"/>
    <property type="project" value="InterPro"/>
</dbReference>
<name>A0A1F8AV27_9BACT</name>
<evidence type="ECO:0000256" key="8">
    <source>
        <dbReference type="NCBIfam" id="TIGR00422"/>
    </source>
</evidence>
<dbReference type="SUPFAM" id="SSF47323">
    <property type="entry name" value="Anticodon-binding domain of a subclass of class I aminoacyl-tRNA synthetases"/>
    <property type="match status" value="1"/>
</dbReference>
<dbReference type="InterPro" id="IPR002300">
    <property type="entry name" value="aa-tRNA-synth_Ia"/>
</dbReference>
<dbReference type="Pfam" id="PF08264">
    <property type="entry name" value="Anticodon_1"/>
    <property type="match status" value="1"/>
</dbReference>
<evidence type="ECO:0000256" key="2">
    <source>
        <dbReference type="ARBA" id="ARBA00022598"/>
    </source>
</evidence>
<dbReference type="NCBIfam" id="NF004349">
    <property type="entry name" value="PRK05729.1"/>
    <property type="match status" value="1"/>
</dbReference>